<name>A0A1E5LEB6_9BACI</name>
<dbReference type="CDD" id="cd06530">
    <property type="entry name" value="S26_SPase_I"/>
    <property type="match status" value="1"/>
</dbReference>
<feature type="domain" description="Peptidase S26" evidence="10">
    <location>
        <begin position="10"/>
        <end position="175"/>
    </location>
</feature>
<evidence type="ECO:0000256" key="1">
    <source>
        <dbReference type="ARBA" id="ARBA00000677"/>
    </source>
</evidence>
<dbReference type="PROSITE" id="PS00761">
    <property type="entry name" value="SPASE_I_3"/>
    <property type="match status" value="1"/>
</dbReference>
<dbReference type="RefSeq" id="WP_069717580.1">
    <property type="nucleotide sequence ID" value="NZ_MJEH01000029.1"/>
</dbReference>
<evidence type="ECO:0000256" key="3">
    <source>
        <dbReference type="ARBA" id="ARBA00009370"/>
    </source>
</evidence>
<evidence type="ECO:0000259" key="10">
    <source>
        <dbReference type="Pfam" id="PF10502"/>
    </source>
</evidence>
<dbReference type="InterPro" id="IPR019757">
    <property type="entry name" value="Pept_S26A_signal_pept_1_Lys-AS"/>
</dbReference>
<evidence type="ECO:0000256" key="9">
    <source>
        <dbReference type="RuleBase" id="RU362042"/>
    </source>
</evidence>
<dbReference type="GO" id="GO:0005886">
    <property type="term" value="C:plasma membrane"/>
    <property type="evidence" value="ECO:0007669"/>
    <property type="project" value="UniProtKB-SubCell"/>
</dbReference>
<evidence type="ECO:0000256" key="5">
    <source>
        <dbReference type="ARBA" id="ARBA00022670"/>
    </source>
</evidence>
<comment type="caution">
    <text evidence="11">The sequence shown here is derived from an EMBL/GenBank/DDBJ whole genome shotgun (WGS) entry which is preliminary data.</text>
</comment>
<feature type="active site" evidence="7">
    <location>
        <position position="40"/>
    </location>
</feature>
<dbReference type="GO" id="GO:0006465">
    <property type="term" value="P:signal peptide processing"/>
    <property type="evidence" value="ECO:0007669"/>
    <property type="project" value="InterPro"/>
</dbReference>
<comment type="catalytic activity">
    <reaction evidence="1 8">
        <text>Cleavage of hydrophobic, N-terminal signal or leader sequences from secreted and periplasmic proteins.</text>
        <dbReference type="EC" id="3.4.21.89"/>
    </reaction>
</comment>
<dbReference type="PANTHER" id="PTHR43390">
    <property type="entry name" value="SIGNAL PEPTIDASE I"/>
    <property type="match status" value="1"/>
</dbReference>
<dbReference type="InterPro" id="IPR019758">
    <property type="entry name" value="Pept_S26A_signal_pept_1_CS"/>
</dbReference>
<keyword evidence="12" id="KW-1185">Reference proteome</keyword>
<evidence type="ECO:0000313" key="12">
    <source>
        <dbReference type="Proteomes" id="UP000095209"/>
    </source>
</evidence>
<keyword evidence="5 8" id="KW-0645">Protease</keyword>
<accession>A0A1E5LEB6</accession>
<dbReference type="Pfam" id="PF10502">
    <property type="entry name" value="Peptidase_S26"/>
    <property type="match status" value="1"/>
</dbReference>
<dbReference type="EMBL" id="MJEH01000029">
    <property type="protein sequence ID" value="OEH92431.1"/>
    <property type="molecule type" value="Genomic_DNA"/>
</dbReference>
<dbReference type="PANTHER" id="PTHR43390:SF1">
    <property type="entry name" value="CHLOROPLAST PROCESSING PEPTIDASE"/>
    <property type="match status" value="1"/>
</dbReference>
<gene>
    <name evidence="11" type="ORF">BFG57_16085</name>
</gene>
<dbReference type="InterPro" id="IPR036286">
    <property type="entry name" value="LexA/Signal_pep-like_sf"/>
</dbReference>
<dbReference type="InterPro" id="IPR019756">
    <property type="entry name" value="Pept_S26A_signal_pept_1_Ser-AS"/>
</dbReference>
<dbReference type="PROSITE" id="PS00501">
    <property type="entry name" value="SPASE_I_1"/>
    <property type="match status" value="1"/>
</dbReference>
<reference evidence="11 12" key="1">
    <citation type="submission" date="2016-08" db="EMBL/GenBank/DDBJ databases">
        <title>Genome of Bacillus solimangrovi GH2-4.</title>
        <authorList>
            <person name="Lim S."/>
            <person name="Kim B.-C."/>
        </authorList>
    </citation>
    <scope>NUCLEOTIDE SEQUENCE [LARGE SCALE GENOMIC DNA]</scope>
    <source>
        <strain evidence="11 12">GH2-4</strain>
    </source>
</reference>
<dbReference type="Gene3D" id="2.10.109.10">
    <property type="entry name" value="Umud Fragment, subunit A"/>
    <property type="match status" value="1"/>
</dbReference>
<evidence type="ECO:0000256" key="7">
    <source>
        <dbReference type="PIRSR" id="PIRSR600223-1"/>
    </source>
</evidence>
<evidence type="ECO:0000256" key="8">
    <source>
        <dbReference type="RuleBase" id="RU003993"/>
    </source>
</evidence>
<dbReference type="OrthoDB" id="9802919at2"/>
<dbReference type="GO" id="GO:0009003">
    <property type="term" value="F:signal peptidase activity"/>
    <property type="evidence" value="ECO:0007669"/>
    <property type="project" value="UniProtKB-EC"/>
</dbReference>
<comment type="subcellular location">
    <subcellularLocation>
        <location evidence="2">Cell membrane</location>
        <topology evidence="2">Single-pass type II membrane protein</topology>
    </subcellularLocation>
    <subcellularLocation>
        <location evidence="9">Membrane</location>
        <topology evidence="9">Single-pass type II membrane protein</topology>
    </subcellularLocation>
</comment>
<dbReference type="EC" id="3.4.21.89" evidence="4 8"/>
<dbReference type="InterPro" id="IPR000223">
    <property type="entry name" value="Pept_S26A_signal_pept_1"/>
</dbReference>
<dbReference type="SUPFAM" id="SSF51306">
    <property type="entry name" value="LexA/Signal peptidase"/>
    <property type="match status" value="1"/>
</dbReference>
<proteinExistence type="inferred from homology"/>
<organism evidence="11 12">
    <name type="scientific">Bacillus solimangrovi</name>
    <dbReference type="NCBI Taxonomy" id="1305675"/>
    <lineage>
        <taxon>Bacteria</taxon>
        <taxon>Bacillati</taxon>
        <taxon>Bacillota</taxon>
        <taxon>Bacilli</taxon>
        <taxon>Bacillales</taxon>
        <taxon>Bacillaceae</taxon>
        <taxon>Bacillus</taxon>
    </lineage>
</organism>
<dbReference type="Proteomes" id="UP000095209">
    <property type="component" value="Unassembled WGS sequence"/>
</dbReference>
<protein>
    <recommendedName>
        <fullName evidence="4 8">Signal peptidase I</fullName>
        <ecNumber evidence="4 8">3.4.21.89</ecNumber>
    </recommendedName>
</protein>
<evidence type="ECO:0000256" key="6">
    <source>
        <dbReference type="ARBA" id="ARBA00022801"/>
    </source>
</evidence>
<sequence length="184" mass="21347">MRNGTRRMMLSWLRSLSIALLIAIIVRTFVFSSYVVQGESMLPTLQDGNLLIINKIGYKITDIRRFDVVVFHANQREDYVKRVIGLPGDTIAVKDNVLYVNEQPFEQPFFEHTEDIQSSQIFTDDFTLEGLTGERVVPEDALFVMGDNRMNSRDSRFFGFITTEEVVGKVNLRYWPMQQLDVHF</sequence>
<feature type="active site" evidence="7">
    <location>
        <position position="81"/>
    </location>
</feature>
<dbReference type="PRINTS" id="PR00727">
    <property type="entry name" value="LEADERPTASE"/>
</dbReference>
<dbReference type="NCBIfam" id="TIGR02227">
    <property type="entry name" value="sigpep_I_bact"/>
    <property type="match status" value="1"/>
</dbReference>
<dbReference type="STRING" id="1305675.BFG57_16085"/>
<dbReference type="GO" id="GO:0004252">
    <property type="term" value="F:serine-type endopeptidase activity"/>
    <property type="evidence" value="ECO:0007669"/>
    <property type="project" value="InterPro"/>
</dbReference>
<evidence type="ECO:0000256" key="2">
    <source>
        <dbReference type="ARBA" id="ARBA00004401"/>
    </source>
</evidence>
<dbReference type="AlphaFoldDB" id="A0A1E5LEB6"/>
<dbReference type="PROSITE" id="PS00760">
    <property type="entry name" value="SPASE_I_2"/>
    <property type="match status" value="1"/>
</dbReference>
<evidence type="ECO:0000256" key="4">
    <source>
        <dbReference type="ARBA" id="ARBA00013208"/>
    </source>
</evidence>
<dbReference type="InterPro" id="IPR019533">
    <property type="entry name" value="Peptidase_S26"/>
</dbReference>
<comment type="similarity">
    <text evidence="3 9">Belongs to the peptidase S26 family.</text>
</comment>
<keyword evidence="6 8" id="KW-0378">Hydrolase</keyword>
<evidence type="ECO:0000313" key="11">
    <source>
        <dbReference type="EMBL" id="OEH92431.1"/>
    </source>
</evidence>